<protein>
    <submittedName>
        <fullName evidence="1">Uncharacterized protein</fullName>
    </submittedName>
</protein>
<dbReference type="EMBL" id="JBOK01000015">
    <property type="protein sequence ID" value="EXU79524.1"/>
    <property type="molecule type" value="Genomic_DNA"/>
</dbReference>
<accession>A0A014MN12</accession>
<organism evidence="1 2">
    <name type="scientific">Comamonas aquatica DA1877</name>
    <dbReference type="NCBI Taxonomy" id="1457173"/>
    <lineage>
        <taxon>Bacteria</taxon>
        <taxon>Pseudomonadati</taxon>
        <taxon>Pseudomonadota</taxon>
        <taxon>Betaproteobacteria</taxon>
        <taxon>Burkholderiales</taxon>
        <taxon>Comamonadaceae</taxon>
        <taxon>Comamonas</taxon>
    </lineage>
</organism>
<name>A0A014MN12_9BURK</name>
<proteinExistence type="predicted"/>
<dbReference type="PATRIC" id="fig|1457173.3.peg.2546"/>
<dbReference type="GeneID" id="74939002"/>
<sequence length="55" mass="5949">MSQSTVLRTAFWVILVAFLAWDYTHSQPVDLRFEAPLIAAGSGVAVQGGHCSMPD</sequence>
<evidence type="ECO:0000313" key="1">
    <source>
        <dbReference type="EMBL" id="EXU79524.1"/>
    </source>
</evidence>
<comment type="caution">
    <text evidence="1">The sequence shown here is derived from an EMBL/GenBank/DDBJ whole genome shotgun (WGS) entry which is preliminary data.</text>
</comment>
<gene>
    <name evidence="1" type="ORF">AX13_04370</name>
</gene>
<dbReference type="RefSeq" id="WP_162858919.1">
    <property type="nucleotide sequence ID" value="NZ_JBOK01000015.1"/>
</dbReference>
<dbReference type="Proteomes" id="UP000020766">
    <property type="component" value="Unassembled WGS sequence"/>
</dbReference>
<keyword evidence="2" id="KW-1185">Reference proteome</keyword>
<reference evidence="1 2" key="1">
    <citation type="submission" date="2014-01" db="EMBL/GenBank/DDBJ databases">
        <title>Interspecies Systems Biology Uncovers Metabolites Affecting C. elegans Gene Expression and Life History Traits.</title>
        <authorList>
            <person name="Watson E."/>
            <person name="Macneil L.T."/>
            <person name="Ritter A.D."/>
            <person name="Yilmaz L.S."/>
            <person name="Rosebrock A.P."/>
            <person name="Caudy A.A."/>
            <person name="Walhout A.J."/>
        </authorList>
    </citation>
    <scope>NUCLEOTIDE SEQUENCE [LARGE SCALE GENOMIC DNA]</scope>
    <source>
        <strain evidence="1 2">DA1877</strain>
    </source>
</reference>
<evidence type="ECO:0000313" key="2">
    <source>
        <dbReference type="Proteomes" id="UP000020766"/>
    </source>
</evidence>
<dbReference type="AlphaFoldDB" id="A0A014MN12"/>